<dbReference type="AlphaFoldDB" id="A0A1Q8ERQ5"/>
<dbReference type="GO" id="GO:0046872">
    <property type="term" value="F:metal ion binding"/>
    <property type="evidence" value="ECO:0007669"/>
    <property type="project" value="UniProtKB-KW"/>
</dbReference>
<evidence type="ECO:0000313" key="5">
    <source>
        <dbReference type="EMBL" id="OLF54473.1"/>
    </source>
</evidence>
<evidence type="ECO:0000256" key="3">
    <source>
        <dbReference type="ARBA" id="ARBA00022833"/>
    </source>
</evidence>
<proteinExistence type="inferred from homology"/>
<dbReference type="PROSITE" id="PS51891">
    <property type="entry name" value="CENP_V_GFA"/>
    <property type="match status" value="1"/>
</dbReference>
<dbReference type="InterPro" id="IPR052355">
    <property type="entry name" value="CENP-V-like"/>
</dbReference>
<dbReference type="PANTHER" id="PTHR28620:SF1">
    <property type="entry name" value="CENP-V_GFA DOMAIN-CONTAINING PROTEIN"/>
    <property type="match status" value="1"/>
</dbReference>
<accession>A0A1Q8ERQ5</accession>
<dbReference type="GO" id="GO:0016846">
    <property type="term" value="F:carbon-sulfur lyase activity"/>
    <property type="evidence" value="ECO:0007669"/>
    <property type="project" value="InterPro"/>
</dbReference>
<name>A0A1Q8ERQ5_9PSED</name>
<dbReference type="InterPro" id="IPR011057">
    <property type="entry name" value="Mss4-like_sf"/>
</dbReference>
<reference evidence="5 6" key="1">
    <citation type="submission" date="2016-12" db="EMBL/GenBank/DDBJ databases">
        <authorList>
            <person name="Song W.-J."/>
            <person name="Kurnit D.M."/>
        </authorList>
    </citation>
    <scope>NUCLEOTIDE SEQUENCE [LARGE SCALE GENOMIC DNA]</scope>
    <source>
        <strain evidence="5 6">PCL1601</strain>
    </source>
</reference>
<comment type="similarity">
    <text evidence="1">Belongs to the Gfa family.</text>
</comment>
<evidence type="ECO:0000256" key="2">
    <source>
        <dbReference type="ARBA" id="ARBA00022723"/>
    </source>
</evidence>
<dbReference type="PANTHER" id="PTHR28620">
    <property type="entry name" value="CENTROMERE PROTEIN V"/>
    <property type="match status" value="1"/>
</dbReference>
<feature type="domain" description="CENP-V/GFA" evidence="4">
    <location>
        <begin position="3"/>
        <end position="114"/>
    </location>
</feature>
<protein>
    <recommendedName>
        <fullName evidence="4">CENP-V/GFA domain-containing protein</fullName>
    </recommendedName>
</protein>
<dbReference type="OrthoDB" id="9805575at2"/>
<evidence type="ECO:0000256" key="1">
    <source>
        <dbReference type="ARBA" id="ARBA00005495"/>
    </source>
</evidence>
<organism evidence="5 6">
    <name type="scientific">Pseudomonas chlororaphis</name>
    <dbReference type="NCBI Taxonomy" id="587753"/>
    <lineage>
        <taxon>Bacteria</taxon>
        <taxon>Pseudomonadati</taxon>
        <taxon>Pseudomonadota</taxon>
        <taxon>Gammaproteobacteria</taxon>
        <taxon>Pseudomonadales</taxon>
        <taxon>Pseudomonadaceae</taxon>
        <taxon>Pseudomonas</taxon>
    </lineage>
</organism>
<gene>
    <name evidence="5" type="ORF">BTN82_10720</name>
</gene>
<evidence type="ECO:0000313" key="6">
    <source>
        <dbReference type="Proteomes" id="UP000185578"/>
    </source>
</evidence>
<sequence length="127" mass="14377">MKYTGECHCAAVAFEFEGALDELVRCDCSLCRKRNALMATVPREQFRIVRGEEALRLYRWNSGVAQHYFCGVCGIYVYHRRRSNPQMLSVNACCIDGLDVAALRVRQVDGKSRSTVDRPLPSDDASR</sequence>
<dbReference type="EMBL" id="MSCT01000009">
    <property type="protein sequence ID" value="OLF54473.1"/>
    <property type="molecule type" value="Genomic_DNA"/>
</dbReference>
<dbReference type="Gene3D" id="2.170.150.70">
    <property type="match status" value="1"/>
</dbReference>
<dbReference type="Proteomes" id="UP000185578">
    <property type="component" value="Unassembled WGS sequence"/>
</dbReference>
<dbReference type="SUPFAM" id="SSF51316">
    <property type="entry name" value="Mss4-like"/>
    <property type="match status" value="1"/>
</dbReference>
<keyword evidence="3" id="KW-0862">Zinc</keyword>
<keyword evidence="2" id="KW-0479">Metal-binding</keyword>
<dbReference type="Pfam" id="PF04828">
    <property type="entry name" value="GFA"/>
    <property type="match status" value="1"/>
</dbReference>
<evidence type="ECO:0000259" key="4">
    <source>
        <dbReference type="PROSITE" id="PS51891"/>
    </source>
</evidence>
<dbReference type="InterPro" id="IPR006913">
    <property type="entry name" value="CENP-V/GFA"/>
</dbReference>
<comment type="caution">
    <text evidence="5">The sequence shown here is derived from an EMBL/GenBank/DDBJ whole genome shotgun (WGS) entry which is preliminary data.</text>
</comment>